<evidence type="ECO:0000313" key="1">
    <source>
        <dbReference type="EnsemblPlants" id="Kaladp0032s0303.1.v1.1"/>
    </source>
</evidence>
<dbReference type="Gramene" id="Kaladp0032s0303.1.v1.1">
    <property type="protein sequence ID" value="Kaladp0032s0303.1.v1.1"/>
    <property type="gene ID" value="Kaladp0032s0303.v1.1"/>
</dbReference>
<dbReference type="Proteomes" id="UP000594263">
    <property type="component" value="Unplaced"/>
</dbReference>
<organism evidence="1 2">
    <name type="scientific">Kalanchoe fedtschenkoi</name>
    <name type="common">Lavender scallops</name>
    <name type="synonym">South American air plant</name>
    <dbReference type="NCBI Taxonomy" id="63787"/>
    <lineage>
        <taxon>Eukaryota</taxon>
        <taxon>Viridiplantae</taxon>
        <taxon>Streptophyta</taxon>
        <taxon>Embryophyta</taxon>
        <taxon>Tracheophyta</taxon>
        <taxon>Spermatophyta</taxon>
        <taxon>Magnoliopsida</taxon>
        <taxon>eudicotyledons</taxon>
        <taxon>Gunneridae</taxon>
        <taxon>Pentapetalae</taxon>
        <taxon>Saxifragales</taxon>
        <taxon>Crassulaceae</taxon>
        <taxon>Kalanchoe</taxon>
    </lineage>
</organism>
<dbReference type="PANTHER" id="PTHR35718">
    <property type="entry name" value="EXPRESSED PROTEIN"/>
    <property type="match status" value="1"/>
</dbReference>
<accession>A0A7N0TD33</accession>
<protein>
    <submittedName>
        <fullName evidence="1">Uncharacterized protein</fullName>
    </submittedName>
</protein>
<dbReference type="AlphaFoldDB" id="A0A7N0TD33"/>
<dbReference type="PANTHER" id="PTHR35718:SF1">
    <property type="entry name" value="EXPRESSED PROTEIN"/>
    <property type="match status" value="1"/>
</dbReference>
<name>A0A7N0TD33_KALFE</name>
<evidence type="ECO:0000313" key="2">
    <source>
        <dbReference type="Proteomes" id="UP000594263"/>
    </source>
</evidence>
<dbReference type="EnsemblPlants" id="Kaladp0032s0303.1.v1.1">
    <property type="protein sequence ID" value="Kaladp0032s0303.1.v1.1"/>
    <property type="gene ID" value="Kaladp0032s0303.v1.1"/>
</dbReference>
<sequence>MLDIITKENDEYLTAGLKKDHPHELAYENPVAFPHRLMNFFHPDAEQSGSNKNSCHKSGCSPLSLAVHFESNQAQDRHVTSSQRDGGPEAGAIASIVSGMVFAVLIGM</sequence>
<keyword evidence="2" id="KW-1185">Reference proteome</keyword>
<reference evidence="1" key="1">
    <citation type="submission" date="2021-01" db="UniProtKB">
        <authorList>
            <consortium name="EnsemblPlants"/>
        </authorList>
    </citation>
    <scope>IDENTIFICATION</scope>
</reference>
<proteinExistence type="predicted"/>